<dbReference type="SMART" id="SM00054">
    <property type="entry name" value="EFh"/>
    <property type="match status" value="4"/>
</dbReference>
<feature type="domain" description="EF-hand" evidence="4">
    <location>
        <begin position="113"/>
        <end position="143"/>
    </location>
</feature>
<accession>A0ABQ8IM56</accession>
<keyword evidence="3" id="KW-0106">Calcium</keyword>
<dbReference type="Pfam" id="PF13833">
    <property type="entry name" value="EF-hand_8"/>
    <property type="match status" value="1"/>
</dbReference>
<evidence type="ECO:0000313" key="6">
    <source>
        <dbReference type="Proteomes" id="UP000827721"/>
    </source>
</evidence>
<dbReference type="InterPro" id="IPR002048">
    <property type="entry name" value="EF_hand_dom"/>
</dbReference>
<proteinExistence type="predicted"/>
<dbReference type="InterPro" id="IPR018247">
    <property type="entry name" value="EF_Hand_1_Ca_BS"/>
</dbReference>
<comment type="caution">
    <text evidence="5">The sequence shown here is derived from an EMBL/GenBank/DDBJ whole genome shotgun (WGS) entry which is preliminary data.</text>
</comment>
<dbReference type="Proteomes" id="UP000827721">
    <property type="component" value="Unassembled WGS sequence"/>
</dbReference>
<keyword evidence="6" id="KW-1185">Reference proteome</keyword>
<dbReference type="InterPro" id="IPR039647">
    <property type="entry name" value="EF_hand_pair_protein_CML-like"/>
</dbReference>
<evidence type="ECO:0000259" key="4">
    <source>
        <dbReference type="PROSITE" id="PS50222"/>
    </source>
</evidence>
<gene>
    <name evidence="5" type="ORF">JRO89_XS01G0222000</name>
</gene>
<feature type="domain" description="EF-hand" evidence="4">
    <location>
        <begin position="2"/>
        <end position="37"/>
    </location>
</feature>
<keyword evidence="2" id="KW-0677">Repeat</keyword>
<feature type="domain" description="EF-hand" evidence="4">
    <location>
        <begin position="40"/>
        <end position="75"/>
    </location>
</feature>
<name>A0ABQ8IM56_9ROSI</name>
<dbReference type="InterPro" id="IPR011992">
    <property type="entry name" value="EF-hand-dom_pair"/>
</dbReference>
<feature type="domain" description="EF-hand" evidence="4">
    <location>
        <begin position="76"/>
        <end position="112"/>
    </location>
</feature>
<dbReference type="PROSITE" id="PS50222">
    <property type="entry name" value="EF_HAND_2"/>
    <property type="match status" value="4"/>
</dbReference>
<dbReference type="EMBL" id="JAFEMO010000001">
    <property type="protein sequence ID" value="KAH7577212.1"/>
    <property type="molecule type" value="Genomic_DNA"/>
</dbReference>
<dbReference type="PANTHER" id="PTHR10891">
    <property type="entry name" value="EF-HAND CALCIUM-BINDING DOMAIN CONTAINING PROTEIN"/>
    <property type="match status" value="1"/>
</dbReference>
<evidence type="ECO:0000256" key="1">
    <source>
        <dbReference type="ARBA" id="ARBA00022723"/>
    </source>
</evidence>
<evidence type="ECO:0000256" key="3">
    <source>
        <dbReference type="ARBA" id="ARBA00022837"/>
    </source>
</evidence>
<protein>
    <recommendedName>
        <fullName evidence="4">EF-hand domain-containing protein</fullName>
    </recommendedName>
</protein>
<sequence>MDKYEQYERVFNHFDSNGDRKISPSELQQCVEAMGGRQQLSLSEAEKAVEFLDADGDGQLGLEDFVRFVEGGGEEEKENDLKEAFKMYEEMDGCGYITPKSLKNMLSRLGQSKTVDECKMMIAHFDINGDGVLTFDEFRVMMM</sequence>
<evidence type="ECO:0000313" key="5">
    <source>
        <dbReference type="EMBL" id="KAH7577212.1"/>
    </source>
</evidence>
<reference evidence="5 6" key="1">
    <citation type="submission" date="2021-02" db="EMBL/GenBank/DDBJ databases">
        <title>Plant Genome Project.</title>
        <authorList>
            <person name="Zhang R.-G."/>
        </authorList>
    </citation>
    <scope>NUCLEOTIDE SEQUENCE [LARGE SCALE GENOMIC DNA]</scope>
    <source>
        <tissue evidence="5">Leaves</tissue>
    </source>
</reference>
<dbReference type="CDD" id="cd00051">
    <property type="entry name" value="EFh"/>
    <property type="match status" value="2"/>
</dbReference>
<organism evidence="5 6">
    <name type="scientific">Xanthoceras sorbifolium</name>
    <dbReference type="NCBI Taxonomy" id="99658"/>
    <lineage>
        <taxon>Eukaryota</taxon>
        <taxon>Viridiplantae</taxon>
        <taxon>Streptophyta</taxon>
        <taxon>Embryophyta</taxon>
        <taxon>Tracheophyta</taxon>
        <taxon>Spermatophyta</taxon>
        <taxon>Magnoliopsida</taxon>
        <taxon>eudicotyledons</taxon>
        <taxon>Gunneridae</taxon>
        <taxon>Pentapetalae</taxon>
        <taxon>rosids</taxon>
        <taxon>malvids</taxon>
        <taxon>Sapindales</taxon>
        <taxon>Sapindaceae</taxon>
        <taxon>Xanthoceroideae</taxon>
        <taxon>Xanthoceras</taxon>
    </lineage>
</organism>
<evidence type="ECO:0000256" key="2">
    <source>
        <dbReference type="ARBA" id="ARBA00022737"/>
    </source>
</evidence>
<dbReference type="PROSITE" id="PS00018">
    <property type="entry name" value="EF_HAND_1"/>
    <property type="match status" value="3"/>
</dbReference>
<dbReference type="SUPFAM" id="SSF47473">
    <property type="entry name" value="EF-hand"/>
    <property type="match status" value="1"/>
</dbReference>
<keyword evidence="1" id="KW-0479">Metal-binding</keyword>
<dbReference type="Pfam" id="PF13499">
    <property type="entry name" value="EF-hand_7"/>
    <property type="match status" value="1"/>
</dbReference>
<dbReference type="Gene3D" id="1.10.238.10">
    <property type="entry name" value="EF-hand"/>
    <property type="match status" value="2"/>
</dbReference>